<evidence type="ECO:0000313" key="4">
    <source>
        <dbReference type="Proteomes" id="UP000198736"/>
    </source>
</evidence>
<dbReference type="InterPro" id="IPR005545">
    <property type="entry name" value="YCII"/>
</dbReference>
<evidence type="ECO:0000313" key="3">
    <source>
        <dbReference type="EMBL" id="CUS38466.1"/>
    </source>
</evidence>
<evidence type="ECO:0000259" key="2">
    <source>
        <dbReference type="Pfam" id="PF03795"/>
    </source>
</evidence>
<dbReference type="EMBL" id="CZPZ01000032">
    <property type="protein sequence ID" value="CUS38466.1"/>
    <property type="molecule type" value="Genomic_DNA"/>
</dbReference>
<dbReference type="Pfam" id="PF03795">
    <property type="entry name" value="YCII"/>
    <property type="match status" value="1"/>
</dbReference>
<dbReference type="PANTHER" id="PTHR33606:SF3">
    <property type="entry name" value="PROTEIN YCII"/>
    <property type="match status" value="1"/>
</dbReference>
<feature type="domain" description="YCII-related" evidence="2">
    <location>
        <begin position="1"/>
        <end position="84"/>
    </location>
</feature>
<reference evidence="4" key="1">
    <citation type="submission" date="2015-10" db="EMBL/GenBank/DDBJ databases">
        <authorList>
            <person name="Luecker S."/>
            <person name="Luecker S."/>
        </authorList>
    </citation>
    <scope>NUCLEOTIDE SEQUENCE [LARGE SCALE GENOMIC DNA]</scope>
</reference>
<dbReference type="SUPFAM" id="SSF54909">
    <property type="entry name" value="Dimeric alpha+beta barrel"/>
    <property type="match status" value="1"/>
</dbReference>
<organism evidence="3 4">
    <name type="scientific">Candidatus Nitrospira nitrificans</name>
    <dbReference type="NCBI Taxonomy" id="1742973"/>
    <lineage>
        <taxon>Bacteria</taxon>
        <taxon>Pseudomonadati</taxon>
        <taxon>Nitrospirota</taxon>
        <taxon>Nitrospiria</taxon>
        <taxon>Nitrospirales</taxon>
        <taxon>Nitrospiraceae</taxon>
        <taxon>Nitrospira</taxon>
    </lineage>
</organism>
<sequence>MKFVIIGYDSPQGEAKRKIHRGAHLAHLEPLDSQGRVILAGPLTDKTGSLLVLEFETQEEAEDFARRDPYMIHGIFERVEIHPFLQVLPKSSRQAPFIHS</sequence>
<comment type="similarity">
    <text evidence="1">Belongs to the YciI family.</text>
</comment>
<dbReference type="InterPro" id="IPR011008">
    <property type="entry name" value="Dimeric_a/b-barrel"/>
</dbReference>
<protein>
    <recommendedName>
        <fullName evidence="2">YCII-related domain-containing protein</fullName>
    </recommendedName>
</protein>
<dbReference type="OrthoDB" id="9797014at2"/>
<dbReference type="PANTHER" id="PTHR33606">
    <property type="entry name" value="PROTEIN YCII"/>
    <property type="match status" value="1"/>
</dbReference>
<dbReference type="Proteomes" id="UP000198736">
    <property type="component" value="Unassembled WGS sequence"/>
</dbReference>
<name>A0A0S4LTV3_9BACT</name>
<gene>
    <name evidence="3" type="ORF">COMA2_50099</name>
</gene>
<dbReference type="AlphaFoldDB" id="A0A0S4LTV3"/>
<dbReference type="Gene3D" id="3.30.70.1060">
    <property type="entry name" value="Dimeric alpha+beta barrel"/>
    <property type="match status" value="1"/>
</dbReference>
<dbReference type="InterPro" id="IPR051807">
    <property type="entry name" value="Sec-metab_biosynth-assoc"/>
</dbReference>
<proteinExistence type="inferred from homology"/>
<accession>A0A0S4LTV3</accession>
<dbReference type="STRING" id="1742973.COMA2_50099"/>
<dbReference type="RefSeq" id="WP_090900441.1">
    <property type="nucleotide sequence ID" value="NZ_CZPZ01000032.1"/>
</dbReference>
<keyword evidence="4" id="KW-1185">Reference proteome</keyword>
<evidence type="ECO:0000256" key="1">
    <source>
        <dbReference type="ARBA" id="ARBA00007689"/>
    </source>
</evidence>